<protein>
    <submittedName>
        <fullName evidence="2">Uncharacterized protein</fullName>
    </submittedName>
</protein>
<dbReference type="Proteomes" id="UP000007148">
    <property type="component" value="Unassembled WGS sequence"/>
</dbReference>
<accession>G4U218</accession>
<name>G4U218_SERID</name>
<dbReference type="HOGENOM" id="CLU_3406550_0_0_1"/>
<comment type="caution">
    <text evidence="2">The sequence shown here is derived from an EMBL/GenBank/DDBJ whole genome shotgun (WGS) entry which is preliminary data.</text>
</comment>
<evidence type="ECO:0000256" key="1">
    <source>
        <dbReference type="SAM" id="MobiDB-lite"/>
    </source>
</evidence>
<gene>
    <name evidence="2" type="ORF">PIIN_11588</name>
</gene>
<organism evidence="2 3">
    <name type="scientific">Serendipita indica (strain DSM 11827)</name>
    <name type="common">Root endophyte fungus</name>
    <name type="synonym">Piriformospora indica</name>
    <dbReference type="NCBI Taxonomy" id="1109443"/>
    <lineage>
        <taxon>Eukaryota</taxon>
        <taxon>Fungi</taxon>
        <taxon>Dikarya</taxon>
        <taxon>Basidiomycota</taxon>
        <taxon>Agaricomycotina</taxon>
        <taxon>Agaricomycetes</taxon>
        <taxon>Sebacinales</taxon>
        <taxon>Serendipitaceae</taxon>
        <taxon>Serendipita</taxon>
    </lineage>
</organism>
<dbReference type="AlphaFoldDB" id="G4U218"/>
<evidence type="ECO:0000313" key="3">
    <source>
        <dbReference type="Proteomes" id="UP000007148"/>
    </source>
</evidence>
<evidence type="ECO:0000313" key="2">
    <source>
        <dbReference type="EMBL" id="CCA77611.1"/>
    </source>
</evidence>
<feature type="region of interest" description="Disordered" evidence="1">
    <location>
        <begin position="1"/>
        <end position="30"/>
    </location>
</feature>
<keyword evidence="3" id="KW-1185">Reference proteome</keyword>
<dbReference type="EMBL" id="CAFZ01001780">
    <property type="protein sequence ID" value="CCA77611.1"/>
    <property type="molecule type" value="Genomic_DNA"/>
</dbReference>
<reference evidence="2 3" key="1">
    <citation type="journal article" date="2011" name="PLoS Pathog.">
        <title>Endophytic Life Strategies Decoded by Genome and Transcriptome Analyses of the Mutualistic Root Symbiont Piriformospora indica.</title>
        <authorList>
            <person name="Zuccaro A."/>
            <person name="Lahrmann U."/>
            <person name="Guldener U."/>
            <person name="Langen G."/>
            <person name="Pfiffi S."/>
            <person name="Biedenkopf D."/>
            <person name="Wong P."/>
            <person name="Samans B."/>
            <person name="Grimm C."/>
            <person name="Basiewicz M."/>
            <person name="Murat C."/>
            <person name="Martin F."/>
            <person name="Kogel K.H."/>
        </authorList>
    </citation>
    <scope>NUCLEOTIDE SEQUENCE [LARGE SCALE GENOMIC DNA]</scope>
    <source>
        <strain evidence="2 3">DSM 11827</strain>
    </source>
</reference>
<dbReference type="InParanoid" id="G4U218"/>
<feature type="compositionally biased region" description="Basic and acidic residues" evidence="1">
    <location>
        <begin position="11"/>
        <end position="20"/>
    </location>
</feature>
<proteinExistence type="predicted"/>
<sequence>MEPGSASHETAPVDDRRQLVDESNDYPIIG</sequence>